<keyword evidence="1" id="KW-0812">Transmembrane</keyword>
<keyword evidence="3" id="KW-1185">Reference proteome</keyword>
<evidence type="ECO:0000313" key="2">
    <source>
        <dbReference type="EMBL" id="ADI15534.1"/>
    </source>
</evidence>
<feature type="transmembrane region" description="Helical" evidence="1">
    <location>
        <begin position="107"/>
        <end position="129"/>
    </location>
</feature>
<reference evidence="2 3" key="2">
    <citation type="journal article" date="2011" name="Stand. Genomic Sci.">
        <title>Complete genome sequence of Truepera radiovictrix type strain (RQ-24).</title>
        <authorList>
            <person name="Ivanova N."/>
            <person name="Rohde C."/>
            <person name="Munk C."/>
            <person name="Nolan M."/>
            <person name="Lucas S."/>
            <person name="Del Rio T.G."/>
            <person name="Tice H."/>
            <person name="Deshpande S."/>
            <person name="Cheng J.F."/>
            <person name="Tapia R."/>
            <person name="Han C."/>
            <person name="Goodwin L."/>
            <person name="Pitluck S."/>
            <person name="Liolios K."/>
            <person name="Mavromatis K."/>
            <person name="Mikhailova N."/>
            <person name="Pati A."/>
            <person name="Chen A."/>
            <person name="Palaniappan K."/>
            <person name="Land M."/>
            <person name="Hauser L."/>
            <person name="Chang Y.J."/>
            <person name="Jeffries C.D."/>
            <person name="Brambilla E."/>
            <person name="Rohde M."/>
            <person name="Goker M."/>
            <person name="Tindall B.J."/>
            <person name="Woyke T."/>
            <person name="Bristow J."/>
            <person name="Eisen J.A."/>
            <person name="Markowitz V."/>
            <person name="Hugenholtz P."/>
            <person name="Kyrpides N.C."/>
            <person name="Klenk H.P."/>
            <person name="Lapidus A."/>
        </authorList>
    </citation>
    <scope>NUCLEOTIDE SEQUENCE [LARGE SCALE GENOMIC DNA]</scope>
    <source>
        <strain evidence="3">DSM 17093 / CIP 108686 / LMG 22925 / RQ-24</strain>
    </source>
</reference>
<feature type="transmembrane region" description="Helical" evidence="1">
    <location>
        <begin position="221"/>
        <end position="242"/>
    </location>
</feature>
<dbReference type="KEGG" id="tra:Trad_2425"/>
<dbReference type="RefSeq" id="WP_013178896.1">
    <property type="nucleotide sequence ID" value="NC_014221.1"/>
</dbReference>
<feature type="transmembrane region" description="Helical" evidence="1">
    <location>
        <begin position="39"/>
        <end position="56"/>
    </location>
</feature>
<dbReference type="Pfam" id="PF04474">
    <property type="entry name" value="DUF554"/>
    <property type="match status" value="1"/>
</dbReference>
<dbReference type="InterPro" id="IPR007563">
    <property type="entry name" value="DUF554"/>
</dbReference>
<dbReference type="AlphaFoldDB" id="D7CT71"/>
<protein>
    <recommendedName>
        <fullName evidence="4">DUF554 domain-containing protein</fullName>
    </recommendedName>
</protein>
<sequence length="243" mass="25276">MSPLEQTSGTLLNIVTVLVGSSLGLALRGRLPERIVRTVMQAIGLTTLFIGVDNAFDLGGVARPPGIILALMALALGGALGEWWRLGERLEGLGELLKRRFRGQGRFTEGFVAASLLFCVGPLTLIGSVQNGLVGDASFLVLKSTLDGFASLALAATFGFGVVFSVVVIALYQGGLSLAAGLFANLIPDPATDPRVLLVNGVGGLMIIGLGLGLLEIKRVQVASLLPALVLVVGLYYAGLLFY</sequence>
<keyword evidence="1" id="KW-1133">Transmembrane helix</keyword>
<dbReference type="OrthoDB" id="9797976at2"/>
<feature type="transmembrane region" description="Helical" evidence="1">
    <location>
        <begin position="149"/>
        <end position="175"/>
    </location>
</feature>
<evidence type="ECO:0000313" key="3">
    <source>
        <dbReference type="Proteomes" id="UP000000379"/>
    </source>
</evidence>
<dbReference type="eggNOG" id="COG1811">
    <property type="taxonomic scope" value="Bacteria"/>
</dbReference>
<organism evidence="2 3">
    <name type="scientific">Truepera radiovictrix (strain DSM 17093 / CIP 108686 / LMG 22925 / RQ-24)</name>
    <dbReference type="NCBI Taxonomy" id="649638"/>
    <lineage>
        <taxon>Bacteria</taxon>
        <taxon>Thermotogati</taxon>
        <taxon>Deinococcota</taxon>
        <taxon>Deinococci</taxon>
        <taxon>Trueperales</taxon>
        <taxon>Trueperaceae</taxon>
        <taxon>Truepera</taxon>
    </lineage>
</organism>
<name>D7CT71_TRURR</name>
<reference evidence="3" key="1">
    <citation type="submission" date="2010-05" db="EMBL/GenBank/DDBJ databases">
        <title>The complete genome of Truepera radiovictris DSM 17093.</title>
        <authorList>
            <consortium name="US DOE Joint Genome Institute (JGI-PGF)"/>
            <person name="Lucas S."/>
            <person name="Copeland A."/>
            <person name="Lapidus A."/>
            <person name="Glavina del Rio T."/>
            <person name="Dalin E."/>
            <person name="Tice H."/>
            <person name="Bruce D."/>
            <person name="Goodwin L."/>
            <person name="Pitluck S."/>
            <person name="Kyrpides N."/>
            <person name="Mavromatis K."/>
            <person name="Ovchinnikova G."/>
            <person name="Munk A.C."/>
            <person name="Detter J.C."/>
            <person name="Han C."/>
            <person name="Tapia R."/>
            <person name="Land M."/>
            <person name="Hauser L."/>
            <person name="Markowitz V."/>
            <person name="Cheng J.-F."/>
            <person name="Hugenholtz P."/>
            <person name="Woyke T."/>
            <person name="Wu D."/>
            <person name="Tindall B."/>
            <person name="Pomrenke H.G."/>
            <person name="Brambilla E."/>
            <person name="Klenk H.-P."/>
            <person name="Eisen J.A."/>
        </authorList>
    </citation>
    <scope>NUCLEOTIDE SEQUENCE [LARGE SCALE GENOMIC DNA]</scope>
    <source>
        <strain evidence="3">DSM 17093 / CIP 108686 / LMG 22925 / RQ-24</strain>
    </source>
</reference>
<proteinExistence type="predicted"/>
<feature type="transmembrane region" description="Helical" evidence="1">
    <location>
        <begin position="196"/>
        <end position="215"/>
    </location>
</feature>
<gene>
    <name evidence="2" type="ordered locus">Trad_2425</name>
</gene>
<accession>D7CT71</accession>
<dbReference type="PANTHER" id="PTHR36111">
    <property type="entry name" value="INNER MEMBRANE PROTEIN-RELATED"/>
    <property type="match status" value="1"/>
</dbReference>
<evidence type="ECO:0000256" key="1">
    <source>
        <dbReference type="SAM" id="Phobius"/>
    </source>
</evidence>
<feature type="transmembrane region" description="Helical" evidence="1">
    <location>
        <begin position="6"/>
        <end position="27"/>
    </location>
</feature>
<keyword evidence="1" id="KW-0472">Membrane</keyword>
<dbReference type="PANTHER" id="PTHR36111:SF2">
    <property type="entry name" value="INNER MEMBRANE PROTEIN"/>
    <property type="match status" value="1"/>
</dbReference>
<feature type="transmembrane region" description="Helical" evidence="1">
    <location>
        <begin position="68"/>
        <end position="86"/>
    </location>
</feature>
<evidence type="ECO:0008006" key="4">
    <source>
        <dbReference type="Google" id="ProtNLM"/>
    </source>
</evidence>
<dbReference type="HOGENOM" id="CLU_091659_0_0_0"/>
<dbReference type="EMBL" id="CP002049">
    <property type="protein sequence ID" value="ADI15534.1"/>
    <property type="molecule type" value="Genomic_DNA"/>
</dbReference>
<dbReference type="Proteomes" id="UP000000379">
    <property type="component" value="Chromosome"/>
</dbReference>
<dbReference type="STRING" id="649638.Trad_2425"/>